<protein>
    <submittedName>
        <fullName evidence="1">Uncharacterized protein</fullName>
    </submittedName>
</protein>
<evidence type="ECO:0000313" key="2">
    <source>
        <dbReference type="Proteomes" id="UP000824596"/>
    </source>
</evidence>
<proteinExistence type="predicted"/>
<name>A0A9P8MPR2_9HYPO</name>
<reference evidence="1" key="1">
    <citation type="submission" date="2021-09" db="EMBL/GenBank/DDBJ databases">
        <title>A high-quality genome of the endoparasitic fungus Hirsutella rhossiliensis with a comparison of Hirsutella genomes reveals transposable elements contributing to genome size variation.</title>
        <authorList>
            <person name="Lin R."/>
            <person name="Jiao Y."/>
            <person name="Sun X."/>
            <person name="Ling J."/>
            <person name="Xie B."/>
            <person name="Cheng X."/>
        </authorList>
    </citation>
    <scope>NUCLEOTIDE SEQUENCE</scope>
    <source>
        <strain evidence="1">HR02</strain>
    </source>
</reference>
<gene>
    <name evidence="1" type="ORF">HRG_10560</name>
</gene>
<dbReference type="EMBL" id="JAIZPD010000016">
    <property type="protein sequence ID" value="KAH0958259.1"/>
    <property type="molecule type" value="Genomic_DNA"/>
</dbReference>
<dbReference type="RefSeq" id="XP_044715773.1">
    <property type="nucleotide sequence ID" value="XM_044869031.1"/>
</dbReference>
<dbReference type="GeneID" id="68359689"/>
<accession>A0A9P8MPR2</accession>
<comment type="caution">
    <text evidence="1">The sequence shown here is derived from an EMBL/GenBank/DDBJ whole genome shotgun (WGS) entry which is preliminary data.</text>
</comment>
<evidence type="ECO:0000313" key="1">
    <source>
        <dbReference type="EMBL" id="KAH0958259.1"/>
    </source>
</evidence>
<dbReference type="AlphaFoldDB" id="A0A9P8MPR2"/>
<dbReference type="OrthoDB" id="5244662at2759"/>
<dbReference type="Proteomes" id="UP000824596">
    <property type="component" value="Unassembled WGS sequence"/>
</dbReference>
<keyword evidence="2" id="KW-1185">Reference proteome</keyword>
<sequence>MGRLMYAHAITLATGGEIDDRIQGEPGIVYAPEIIRQQLGQVSHYPRSRVPFQKMDDELVHREGLLYSALAQFSFARPDAPPNRLDVFAGLHYKLLGVSDPDFQLMPGERTFTPSIMFVPSATVNQAFDEISNLFYGIFDLWSLYQSSKTTCPNPGRKIKTIDSTPQPQLKLDEWVTQHQSPPQASTPGSCRAPALKFRLDWTRRGQHHLHHGDIPPVHEPEWSTFTKSQANAILENEDLSTEN</sequence>
<organism evidence="1 2">
    <name type="scientific">Hirsutella rhossiliensis</name>
    <dbReference type="NCBI Taxonomy" id="111463"/>
    <lineage>
        <taxon>Eukaryota</taxon>
        <taxon>Fungi</taxon>
        <taxon>Dikarya</taxon>
        <taxon>Ascomycota</taxon>
        <taxon>Pezizomycotina</taxon>
        <taxon>Sordariomycetes</taxon>
        <taxon>Hypocreomycetidae</taxon>
        <taxon>Hypocreales</taxon>
        <taxon>Ophiocordycipitaceae</taxon>
        <taxon>Hirsutella</taxon>
    </lineage>
</organism>